<keyword evidence="2" id="KW-1133">Transmembrane helix</keyword>
<keyword evidence="2" id="KW-0812">Transmembrane</keyword>
<dbReference type="InterPro" id="IPR032145">
    <property type="entry name" value="DUF4818"/>
</dbReference>
<protein>
    <submittedName>
        <fullName evidence="3">Uncharacterized protein</fullName>
    </submittedName>
</protein>
<organism evidence="3 4">
    <name type="scientific">Callosobruchus maculatus</name>
    <name type="common">Southern cowpea weevil</name>
    <name type="synonym">Pulse bruchid</name>
    <dbReference type="NCBI Taxonomy" id="64391"/>
    <lineage>
        <taxon>Eukaryota</taxon>
        <taxon>Metazoa</taxon>
        <taxon>Ecdysozoa</taxon>
        <taxon>Arthropoda</taxon>
        <taxon>Hexapoda</taxon>
        <taxon>Insecta</taxon>
        <taxon>Pterygota</taxon>
        <taxon>Neoptera</taxon>
        <taxon>Endopterygota</taxon>
        <taxon>Coleoptera</taxon>
        <taxon>Polyphaga</taxon>
        <taxon>Cucujiformia</taxon>
        <taxon>Chrysomeloidea</taxon>
        <taxon>Chrysomelidae</taxon>
        <taxon>Bruchinae</taxon>
        <taxon>Bruchini</taxon>
        <taxon>Callosobruchus</taxon>
    </lineage>
</organism>
<dbReference type="Pfam" id="PF16089">
    <property type="entry name" value="DUF4818"/>
    <property type="match status" value="1"/>
</dbReference>
<evidence type="ECO:0000256" key="1">
    <source>
        <dbReference type="SAM" id="MobiDB-lite"/>
    </source>
</evidence>
<accession>A0A653BRV7</accession>
<feature type="transmembrane region" description="Helical" evidence="2">
    <location>
        <begin position="60"/>
        <end position="84"/>
    </location>
</feature>
<dbReference type="Proteomes" id="UP000410492">
    <property type="component" value="Unassembled WGS sequence"/>
</dbReference>
<feature type="compositionally biased region" description="Polar residues" evidence="1">
    <location>
        <begin position="211"/>
        <end position="220"/>
    </location>
</feature>
<feature type="transmembrane region" description="Helical" evidence="2">
    <location>
        <begin position="131"/>
        <end position="148"/>
    </location>
</feature>
<dbReference type="AlphaFoldDB" id="A0A653BRV7"/>
<feature type="transmembrane region" description="Helical" evidence="2">
    <location>
        <begin position="33"/>
        <end position="53"/>
    </location>
</feature>
<feature type="region of interest" description="Disordered" evidence="1">
    <location>
        <begin position="203"/>
        <end position="242"/>
    </location>
</feature>
<feature type="compositionally biased region" description="Basic residues" evidence="1">
    <location>
        <begin position="229"/>
        <end position="242"/>
    </location>
</feature>
<evidence type="ECO:0000313" key="3">
    <source>
        <dbReference type="EMBL" id="VEN38071.1"/>
    </source>
</evidence>
<name>A0A653BRV7_CALMS</name>
<evidence type="ECO:0000313" key="4">
    <source>
        <dbReference type="Proteomes" id="UP000410492"/>
    </source>
</evidence>
<dbReference type="EMBL" id="CAACVG010004056">
    <property type="protein sequence ID" value="VEN38071.1"/>
    <property type="molecule type" value="Genomic_DNA"/>
</dbReference>
<dbReference type="OrthoDB" id="6744975at2759"/>
<keyword evidence="2" id="KW-0472">Membrane</keyword>
<keyword evidence="4" id="KW-1185">Reference proteome</keyword>
<proteinExistence type="predicted"/>
<gene>
    <name evidence="3" type="ORF">CALMAC_LOCUS3094</name>
</gene>
<sequence length="242" mass="27553">MTNLFSVFVSYLSLSLGYQIYRSPPEVEESAPFLSLLIFLTTLLLLLVNLDIYPSSLRRLGWFGMLIVEDACVFFQFLLSYFVMENLMIDFWFPLEGAVTQLPSKIADGLDEIVTCGRVCDGLRSDNTKVAASYMMSGILLLMVLHATRMIDLRKLAEGPSAFFGDIRQRLILSLSKVLQELGLCAERRVKISDQCGKREIIPRDPCDGHTSANSNSSKLGSDEDYGRNYKHTRKRRRRRFK</sequence>
<evidence type="ECO:0000256" key="2">
    <source>
        <dbReference type="SAM" id="Phobius"/>
    </source>
</evidence>
<reference evidence="3 4" key="1">
    <citation type="submission" date="2019-01" db="EMBL/GenBank/DDBJ databases">
        <authorList>
            <person name="Sayadi A."/>
        </authorList>
    </citation>
    <scope>NUCLEOTIDE SEQUENCE [LARGE SCALE GENOMIC DNA]</scope>
</reference>